<feature type="transmembrane region" description="Helical" evidence="6">
    <location>
        <begin position="83"/>
        <end position="100"/>
    </location>
</feature>
<keyword evidence="4 6" id="KW-0472">Membrane</keyword>
<proteinExistence type="predicted"/>
<feature type="transmembrane region" description="Helical" evidence="6">
    <location>
        <begin position="44"/>
        <end position="63"/>
    </location>
</feature>
<evidence type="ECO:0000313" key="8">
    <source>
        <dbReference type="Proteomes" id="UP000807716"/>
    </source>
</evidence>
<accession>A0A9P6PSH8</accession>
<dbReference type="OrthoDB" id="6428174at2759"/>
<feature type="transmembrane region" description="Helical" evidence="6">
    <location>
        <begin position="213"/>
        <end position="236"/>
    </location>
</feature>
<evidence type="ECO:0000256" key="3">
    <source>
        <dbReference type="ARBA" id="ARBA00022989"/>
    </source>
</evidence>
<evidence type="ECO:0000256" key="1">
    <source>
        <dbReference type="ARBA" id="ARBA00004141"/>
    </source>
</evidence>
<feature type="compositionally biased region" description="Gly residues" evidence="5">
    <location>
        <begin position="580"/>
        <end position="590"/>
    </location>
</feature>
<dbReference type="AlphaFoldDB" id="A0A9P6PSH8"/>
<name>A0A9P6PSH8_9FUNG</name>
<evidence type="ECO:0000256" key="5">
    <source>
        <dbReference type="SAM" id="MobiDB-lite"/>
    </source>
</evidence>
<feature type="transmembrane region" description="Helical" evidence="6">
    <location>
        <begin position="305"/>
        <end position="327"/>
    </location>
</feature>
<comment type="subcellular location">
    <subcellularLocation>
        <location evidence="1">Membrane</location>
        <topology evidence="1">Multi-pass membrane protein</topology>
    </subcellularLocation>
</comment>
<feature type="transmembrane region" description="Helical" evidence="6">
    <location>
        <begin position="106"/>
        <end position="133"/>
    </location>
</feature>
<gene>
    <name evidence="7" type="ORF">DFQ27_008951</name>
</gene>
<feature type="compositionally biased region" description="Low complexity" evidence="5">
    <location>
        <begin position="844"/>
        <end position="864"/>
    </location>
</feature>
<dbReference type="GO" id="GO:0015095">
    <property type="term" value="F:magnesium ion transmembrane transporter activity"/>
    <property type="evidence" value="ECO:0007669"/>
    <property type="project" value="InterPro"/>
</dbReference>
<dbReference type="Proteomes" id="UP000807716">
    <property type="component" value="Unassembled WGS sequence"/>
</dbReference>
<dbReference type="PANTHER" id="PTHR12570">
    <property type="match status" value="1"/>
</dbReference>
<sequence length="895" mass="94770">MSFILSPSLTTSPFGAAAPSQTVDIAAMGGGGVDPNTLDDKSKVIGIALAVGSGLLIGSSFVFKKKGLLNCTKDGMVAGEGYAYLKSAMWWAGMLIMVAGEVCNFVAYAFVPAILVTPLGALSVVICAILSSIFLQERLNMQGKVGCALCIFGAVVIVLHAPQQAAMKTIEQFRDKMIQPGFLTWMGITIVASLILVFKVAPKWGKKNMMVDISICSLIGSLSVVATQGLGAAIVHNISTGEPQFTNWFTYFVIVFVVVTLLIEINYLNKALNLFNTAMVTPTYYVTFTSTTILTSAILSQGFNASPVAIITVVLGFLVICAGILLLQTSKPVVPVIVQNGKVAEVLGSVYDDFEPNAADLRASPFSSIRHISRDLRQSTIVPSIHQYQPTGSRAESLLQRKRRASNAAVSHYSRPTSMVSSLSPVFSDSASATGINPALHQTLVMGIEGRQVRLQLCEIVVSDEHNGTTRHPVYKPIVTGTHSLAPPRAMSSSMPPLAAHSRPVSSFLSPTFLAPRTSMMTAESQHSTIRFIDRSRRPSIAYPEDHPPSIHDESLLEKVERQSIDSLDEISPESRQQGGVAGGSEGIGGNAANNLNPNRPLSGSMFWPPVIEVSPTPRSGPLKVGGSFFVRPKQQHGPSHLATSTLAGVGDGGEGSETNESGEGESGSSSSAIPSKDGQLGSDDVPLDKTLVSIEVRDQPQPILAPYLPPLPSTGVPLPAPTSTASSTSSTSAATATSPSSPTSTTALMSTPSSPASDTDQKRRGVLGRLFGGSRRQTAGTTDSKDHEERLSGSPDTATIATSKTQADSVTVQVDIPSAEGTDHHNNEKSMQPAARHDDDDSSTSMTTATHSHSPSPQHQQHTGYVFNRIHHPQRISEGDEEVDEEDALKTSSA</sequence>
<dbReference type="GO" id="GO:0016020">
    <property type="term" value="C:membrane"/>
    <property type="evidence" value="ECO:0007669"/>
    <property type="project" value="UniProtKB-SubCell"/>
</dbReference>
<organism evidence="7 8">
    <name type="scientific">Actinomortierella ambigua</name>
    <dbReference type="NCBI Taxonomy" id="1343610"/>
    <lineage>
        <taxon>Eukaryota</taxon>
        <taxon>Fungi</taxon>
        <taxon>Fungi incertae sedis</taxon>
        <taxon>Mucoromycota</taxon>
        <taxon>Mortierellomycotina</taxon>
        <taxon>Mortierellomycetes</taxon>
        <taxon>Mortierellales</taxon>
        <taxon>Mortierellaceae</taxon>
        <taxon>Actinomortierella</taxon>
    </lineage>
</organism>
<dbReference type="InterPro" id="IPR008521">
    <property type="entry name" value="Mg_trans_NIPA"/>
</dbReference>
<evidence type="ECO:0000256" key="2">
    <source>
        <dbReference type="ARBA" id="ARBA00022692"/>
    </source>
</evidence>
<evidence type="ECO:0000256" key="4">
    <source>
        <dbReference type="ARBA" id="ARBA00023136"/>
    </source>
</evidence>
<reference evidence="7" key="1">
    <citation type="journal article" date="2020" name="Fungal Divers.">
        <title>Resolving the Mortierellaceae phylogeny through synthesis of multi-gene phylogenetics and phylogenomics.</title>
        <authorList>
            <person name="Vandepol N."/>
            <person name="Liber J."/>
            <person name="Desiro A."/>
            <person name="Na H."/>
            <person name="Kennedy M."/>
            <person name="Barry K."/>
            <person name="Grigoriev I.V."/>
            <person name="Miller A.N."/>
            <person name="O'Donnell K."/>
            <person name="Stajich J.E."/>
            <person name="Bonito G."/>
        </authorList>
    </citation>
    <scope>NUCLEOTIDE SEQUENCE</scope>
    <source>
        <strain evidence="7">BC1065</strain>
    </source>
</reference>
<dbReference type="PANTHER" id="PTHR12570:SF92">
    <property type="entry name" value="SPICHTHYIN, ISOFORM B"/>
    <property type="match status" value="1"/>
</dbReference>
<feature type="compositionally biased region" description="Polar residues" evidence="5">
    <location>
        <begin position="795"/>
        <end position="813"/>
    </location>
</feature>
<dbReference type="SUPFAM" id="SSF103481">
    <property type="entry name" value="Multidrug resistance efflux transporter EmrE"/>
    <property type="match status" value="1"/>
</dbReference>
<dbReference type="Pfam" id="PF05653">
    <property type="entry name" value="Mg_trans_NIPA"/>
    <property type="match status" value="1"/>
</dbReference>
<feature type="transmembrane region" description="Helical" evidence="6">
    <location>
        <begin position="248"/>
        <end position="268"/>
    </location>
</feature>
<feature type="compositionally biased region" description="Low complexity" evidence="5">
    <location>
        <begin position="657"/>
        <end position="672"/>
    </location>
</feature>
<comment type="caution">
    <text evidence="7">The sequence shown here is derived from an EMBL/GenBank/DDBJ whole genome shotgun (WGS) entry which is preliminary data.</text>
</comment>
<feature type="transmembrane region" description="Helical" evidence="6">
    <location>
        <begin position="145"/>
        <end position="162"/>
    </location>
</feature>
<feature type="compositionally biased region" description="Low complexity" evidence="5">
    <location>
        <begin position="722"/>
        <end position="758"/>
    </location>
</feature>
<dbReference type="EMBL" id="JAAAJB010000781">
    <property type="protein sequence ID" value="KAG0251178.1"/>
    <property type="molecule type" value="Genomic_DNA"/>
</dbReference>
<protein>
    <recommendedName>
        <fullName evidence="9">DUF803-domain-containing protein</fullName>
    </recommendedName>
</protein>
<dbReference type="InterPro" id="IPR037185">
    <property type="entry name" value="EmrE-like"/>
</dbReference>
<evidence type="ECO:0008006" key="9">
    <source>
        <dbReference type="Google" id="ProtNLM"/>
    </source>
</evidence>
<keyword evidence="3 6" id="KW-1133">Transmembrane helix</keyword>
<evidence type="ECO:0000313" key="7">
    <source>
        <dbReference type="EMBL" id="KAG0251178.1"/>
    </source>
</evidence>
<feature type="region of interest" description="Disordered" evidence="5">
    <location>
        <begin position="535"/>
        <end position="597"/>
    </location>
</feature>
<keyword evidence="2 6" id="KW-0812">Transmembrane</keyword>
<keyword evidence="8" id="KW-1185">Reference proteome</keyword>
<feature type="region of interest" description="Disordered" evidence="5">
    <location>
        <begin position="625"/>
        <end position="895"/>
    </location>
</feature>
<feature type="transmembrane region" description="Helical" evidence="6">
    <location>
        <begin position="182"/>
        <end position="201"/>
    </location>
</feature>
<feature type="compositionally biased region" description="Basic and acidic residues" evidence="5">
    <location>
        <begin position="544"/>
        <end position="564"/>
    </location>
</feature>
<evidence type="ECO:0000256" key="6">
    <source>
        <dbReference type="SAM" id="Phobius"/>
    </source>
</evidence>